<reference evidence="1" key="1">
    <citation type="journal article" date="2020" name="Phytopathology">
        <title>Genome Sequence Resources of Colletotrichum truncatum, C. plurivorum, C. musicola, and C. sojae: Four Species Pathogenic to Soybean (Glycine max).</title>
        <authorList>
            <person name="Rogerio F."/>
            <person name="Boufleur T.R."/>
            <person name="Ciampi-Guillardi M."/>
            <person name="Sukno S.A."/>
            <person name="Thon M.R."/>
            <person name="Massola Junior N.S."/>
            <person name="Baroncelli R."/>
        </authorList>
    </citation>
    <scope>NUCLEOTIDE SEQUENCE</scope>
    <source>
        <strain evidence="1">LFN00145</strain>
    </source>
</reference>
<gene>
    <name evidence="1" type="ORF">CPLU01_14837</name>
</gene>
<keyword evidence="2" id="KW-1185">Reference proteome</keyword>
<accession>A0A8H6MXJ4</accession>
<comment type="caution">
    <text evidence="1">The sequence shown here is derived from an EMBL/GenBank/DDBJ whole genome shotgun (WGS) entry which is preliminary data.</text>
</comment>
<dbReference type="Proteomes" id="UP000654918">
    <property type="component" value="Unassembled WGS sequence"/>
</dbReference>
<dbReference type="AlphaFoldDB" id="A0A8H6MXJ4"/>
<organism evidence="1 2">
    <name type="scientific">Colletotrichum plurivorum</name>
    <dbReference type="NCBI Taxonomy" id="2175906"/>
    <lineage>
        <taxon>Eukaryota</taxon>
        <taxon>Fungi</taxon>
        <taxon>Dikarya</taxon>
        <taxon>Ascomycota</taxon>
        <taxon>Pezizomycotina</taxon>
        <taxon>Sordariomycetes</taxon>
        <taxon>Hypocreomycetidae</taxon>
        <taxon>Glomerellales</taxon>
        <taxon>Glomerellaceae</taxon>
        <taxon>Colletotrichum</taxon>
        <taxon>Colletotrichum orchidearum species complex</taxon>
    </lineage>
</organism>
<evidence type="ECO:0000313" key="1">
    <source>
        <dbReference type="EMBL" id="KAF6812734.1"/>
    </source>
</evidence>
<evidence type="ECO:0000313" key="2">
    <source>
        <dbReference type="Proteomes" id="UP000654918"/>
    </source>
</evidence>
<protein>
    <submittedName>
        <fullName evidence="1">Uncharacterized protein</fullName>
    </submittedName>
</protein>
<proteinExistence type="predicted"/>
<name>A0A8H6MXJ4_9PEZI</name>
<sequence length="73" mass="7746">MHNLAVELLRHMDDATQLVCNVQVQVQGPVRPVGGTVVLPSLAAHSVGCGMPHSSLINPSLARAAVRPDQDRN</sequence>
<dbReference type="EMBL" id="WIGO01000425">
    <property type="protein sequence ID" value="KAF6812734.1"/>
    <property type="molecule type" value="Genomic_DNA"/>
</dbReference>